<evidence type="ECO:0000313" key="3">
    <source>
        <dbReference type="EMBL" id="QCI79508.1"/>
    </source>
</evidence>
<dbReference type="EMBL" id="CP039704">
    <property type="protein sequence ID" value="QCI79508.1"/>
    <property type="molecule type" value="Genomic_DNA"/>
</dbReference>
<dbReference type="KEGG" id="hgn:E6W36_08020"/>
<dbReference type="CDD" id="cd03402">
    <property type="entry name" value="SPFH_like_u2"/>
    <property type="match status" value="1"/>
</dbReference>
<reference evidence="4" key="1">
    <citation type="submission" date="2019-04" db="EMBL/GenBank/DDBJ databases">
        <title>Complete genome sequence of Sphingomonas sp. W1-2-3.</title>
        <authorList>
            <person name="Im W.T."/>
        </authorList>
    </citation>
    <scope>NUCLEOTIDE SEQUENCE [LARGE SCALE GENOMIC DNA]</scope>
    <source>
        <strain evidence="4">W1-2-3</strain>
    </source>
</reference>
<dbReference type="Pfam" id="PF01145">
    <property type="entry name" value="Band_7"/>
    <property type="match status" value="1"/>
</dbReference>
<dbReference type="PANTHER" id="PTHR43446:SF1">
    <property type="entry name" value="BAND 7 DOMAIN-CONTAINING PROTEIN"/>
    <property type="match status" value="1"/>
</dbReference>
<accession>A0A4D7C7Z9</accession>
<sequence length="238" mass="26690">MVCDRRRLFVLQPNQAAAILLFGAYRGTERTTGLRWVLPWYTRKKISVRVHNSQSPTMKVNDKRGNPVEIAVVVVWRVADTAQALFDVEDYKHFVEIQIESATRTIASQYPYDDIEHHEKTLRADADDVCAQLRDEIQARVQVAGVQIDEARLAHLAYAPEIAGAMLRRQQAEAVIAARAKLVEGAVTMVQSALEMLSQKGVVELDDERRAAMVSNLMVVLCGERETQPVVNTGTLYS</sequence>
<evidence type="ECO:0000256" key="1">
    <source>
        <dbReference type="ARBA" id="ARBA00004167"/>
    </source>
</evidence>
<evidence type="ECO:0000313" key="4">
    <source>
        <dbReference type="Proteomes" id="UP000298714"/>
    </source>
</evidence>
<protein>
    <submittedName>
        <fullName evidence="3">SPFH domain-containing protein</fullName>
    </submittedName>
</protein>
<gene>
    <name evidence="3" type="ORF">E6W36_08020</name>
</gene>
<comment type="subcellular location">
    <subcellularLocation>
        <location evidence="1">Membrane</location>
        <topology evidence="1">Single-pass membrane protein</topology>
    </subcellularLocation>
</comment>
<dbReference type="InterPro" id="IPR001107">
    <property type="entry name" value="Band_7"/>
</dbReference>
<dbReference type="AlphaFoldDB" id="A0A4D7C7Z9"/>
<dbReference type="Proteomes" id="UP000298714">
    <property type="component" value="Chromosome"/>
</dbReference>
<organism evidence="3 4">
    <name type="scientific">Hankyongella ginsenosidimutans</name>
    <dbReference type="NCBI Taxonomy" id="1763828"/>
    <lineage>
        <taxon>Bacteria</taxon>
        <taxon>Pseudomonadati</taxon>
        <taxon>Pseudomonadota</taxon>
        <taxon>Alphaproteobacteria</taxon>
        <taxon>Sphingomonadales</taxon>
        <taxon>Sphingomonadaceae</taxon>
        <taxon>Hankyongella</taxon>
    </lineage>
</organism>
<dbReference type="InterPro" id="IPR036013">
    <property type="entry name" value="Band_7/SPFH_dom_sf"/>
</dbReference>
<dbReference type="Gene3D" id="3.30.479.30">
    <property type="entry name" value="Band 7 domain"/>
    <property type="match status" value="1"/>
</dbReference>
<dbReference type="GO" id="GO:0016020">
    <property type="term" value="C:membrane"/>
    <property type="evidence" value="ECO:0007669"/>
    <property type="project" value="UniProtKB-SubCell"/>
</dbReference>
<dbReference type="SUPFAM" id="SSF117892">
    <property type="entry name" value="Band 7/SPFH domain"/>
    <property type="match status" value="1"/>
</dbReference>
<name>A0A4D7C7Z9_9SPHN</name>
<feature type="domain" description="Band 7" evidence="2">
    <location>
        <begin position="6"/>
        <end position="174"/>
    </location>
</feature>
<dbReference type="PANTHER" id="PTHR43446">
    <property type="entry name" value="MEMBRANE PROTEIN-RELATED"/>
    <property type="match status" value="1"/>
</dbReference>
<proteinExistence type="predicted"/>
<evidence type="ECO:0000259" key="2">
    <source>
        <dbReference type="SMART" id="SM00244"/>
    </source>
</evidence>
<keyword evidence="4" id="KW-1185">Reference proteome</keyword>
<dbReference type="SMART" id="SM00244">
    <property type="entry name" value="PHB"/>
    <property type="match status" value="1"/>
</dbReference>